<dbReference type="InterPro" id="IPR036412">
    <property type="entry name" value="HAD-like_sf"/>
</dbReference>
<organism evidence="1 2">
    <name type="scientific">Candidatus Sphingobacterium stercoripullorum</name>
    <dbReference type="NCBI Taxonomy" id="2838759"/>
    <lineage>
        <taxon>Bacteria</taxon>
        <taxon>Pseudomonadati</taxon>
        <taxon>Bacteroidota</taxon>
        <taxon>Sphingobacteriia</taxon>
        <taxon>Sphingobacteriales</taxon>
        <taxon>Sphingobacteriaceae</taxon>
        <taxon>Sphingobacterium</taxon>
    </lineage>
</organism>
<dbReference type="NCBIfam" id="TIGR00099">
    <property type="entry name" value="Cof-subfamily"/>
    <property type="match status" value="1"/>
</dbReference>
<dbReference type="SFLD" id="SFLDG01140">
    <property type="entry name" value="C2.B:_Phosphomannomutase_and_P"/>
    <property type="match status" value="1"/>
</dbReference>
<reference evidence="1" key="2">
    <citation type="submission" date="2021-04" db="EMBL/GenBank/DDBJ databases">
        <authorList>
            <person name="Gilroy R."/>
        </authorList>
    </citation>
    <scope>NUCLEOTIDE SEQUENCE</scope>
    <source>
        <strain evidence="1">1719</strain>
    </source>
</reference>
<dbReference type="AlphaFoldDB" id="A0A9D2B0D7"/>
<dbReference type="PROSITE" id="PS01229">
    <property type="entry name" value="COF_2"/>
    <property type="match status" value="1"/>
</dbReference>
<dbReference type="Gene3D" id="3.30.1240.10">
    <property type="match status" value="1"/>
</dbReference>
<name>A0A9D2B0D7_9SPHI</name>
<dbReference type="InterPro" id="IPR000150">
    <property type="entry name" value="Cof"/>
</dbReference>
<keyword evidence="1" id="KW-0378">Hydrolase</keyword>
<gene>
    <name evidence="1" type="ORF">H9853_12305</name>
</gene>
<sequence>MQKNPEIKAVFFDIDGTLMSFKTHRVSNSTQKAIDILKEKGIYVILATGRSIQSLEHVKFLDFDGYVTFNGAFCLSKQGKVLHKQAIVTQDIQNVVEYAKKKPLSFSFMYEDDILINDVTKEVAGMYAHLNLPVPDPVDLDNAILDGVLQTNVFLPPQEEPEFMEKIMPNCDSSRWTPLFADVNPKGMSKRIGVETFCKHFNIDIKNTMAFGDGGNDLQMIQAVELGVAMGNANPELKDVADYVTDSVDEDGIWNALNHFKVI</sequence>
<protein>
    <submittedName>
        <fullName evidence="1">Cof-type HAD-IIB family hydrolase</fullName>
    </submittedName>
</protein>
<dbReference type="Proteomes" id="UP000824156">
    <property type="component" value="Unassembled WGS sequence"/>
</dbReference>
<dbReference type="PANTHER" id="PTHR10000">
    <property type="entry name" value="PHOSPHOSERINE PHOSPHATASE"/>
    <property type="match status" value="1"/>
</dbReference>
<dbReference type="GO" id="GO:0005829">
    <property type="term" value="C:cytosol"/>
    <property type="evidence" value="ECO:0007669"/>
    <property type="project" value="TreeGrafter"/>
</dbReference>
<dbReference type="EMBL" id="DXEZ01000345">
    <property type="protein sequence ID" value="HIX55796.1"/>
    <property type="molecule type" value="Genomic_DNA"/>
</dbReference>
<dbReference type="InterPro" id="IPR006379">
    <property type="entry name" value="HAD-SF_hydro_IIB"/>
</dbReference>
<dbReference type="Pfam" id="PF08282">
    <property type="entry name" value="Hydrolase_3"/>
    <property type="match status" value="1"/>
</dbReference>
<dbReference type="SFLD" id="SFLDS00003">
    <property type="entry name" value="Haloacid_Dehalogenase"/>
    <property type="match status" value="1"/>
</dbReference>
<dbReference type="SFLD" id="SFLDG01144">
    <property type="entry name" value="C2.B.4:_PGP_Like"/>
    <property type="match status" value="1"/>
</dbReference>
<dbReference type="PANTHER" id="PTHR10000:SF25">
    <property type="entry name" value="PHOSPHATASE YKRA-RELATED"/>
    <property type="match status" value="1"/>
</dbReference>
<evidence type="ECO:0000313" key="1">
    <source>
        <dbReference type="EMBL" id="HIX55796.1"/>
    </source>
</evidence>
<comment type="caution">
    <text evidence="1">The sequence shown here is derived from an EMBL/GenBank/DDBJ whole genome shotgun (WGS) entry which is preliminary data.</text>
</comment>
<evidence type="ECO:0000313" key="2">
    <source>
        <dbReference type="Proteomes" id="UP000824156"/>
    </source>
</evidence>
<dbReference type="NCBIfam" id="TIGR01484">
    <property type="entry name" value="HAD-SF-IIB"/>
    <property type="match status" value="1"/>
</dbReference>
<dbReference type="InterPro" id="IPR023214">
    <property type="entry name" value="HAD_sf"/>
</dbReference>
<dbReference type="GO" id="GO:0000287">
    <property type="term" value="F:magnesium ion binding"/>
    <property type="evidence" value="ECO:0007669"/>
    <property type="project" value="TreeGrafter"/>
</dbReference>
<dbReference type="Gene3D" id="3.40.50.1000">
    <property type="entry name" value="HAD superfamily/HAD-like"/>
    <property type="match status" value="1"/>
</dbReference>
<accession>A0A9D2B0D7</accession>
<dbReference type="GO" id="GO:0016791">
    <property type="term" value="F:phosphatase activity"/>
    <property type="evidence" value="ECO:0007669"/>
    <property type="project" value="TreeGrafter"/>
</dbReference>
<dbReference type="SUPFAM" id="SSF56784">
    <property type="entry name" value="HAD-like"/>
    <property type="match status" value="1"/>
</dbReference>
<proteinExistence type="predicted"/>
<reference evidence="1" key="1">
    <citation type="journal article" date="2021" name="PeerJ">
        <title>Extensive microbial diversity within the chicken gut microbiome revealed by metagenomics and culture.</title>
        <authorList>
            <person name="Gilroy R."/>
            <person name="Ravi A."/>
            <person name="Getino M."/>
            <person name="Pursley I."/>
            <person name="Horton D.L."/>
            <person name="Alikhan N.F."/>
            <person name="Baker D."/>
            <person name="Gharbi K."/>
            <person name="Hall N."/>
            <person name="Watson M."/>
            <person name="Adriaenssens E.M."/>
            <person name="Foster-Nyarko E."/>
            <person name="Jarju S."/>
            <person name="Secka A."/>
            <person name="Antonio M."/>
            <person name="Oren A."/>
            <person name="Chaudhuri R.R."/>
            <person name="La Ragione R."/>
            <person name="Hildebrand F."/>
            <person name="Pallen M.J."/>
        </authorList>
    </citation>
    <scope>NUCLEOTIDE SEQUENCE</scope>
    <source>
        <strain evidence="1">1719</strain>
    </source>
</reference>